<evidence type="ECO:0000313" key="3">
    <source>
        <dbReference type="EMBL" id="KAF5316687.1"/>
    </source>
</evidence>
<keyword evidence="4" id="KW-1185">Reference proteome</keyword>
<keyword evidence="2" id="KW-0812">Transmembrane</keyword>
<feature type="region of interest" description="Disordered" evidence="1">
    <location>
        <begin position="1"/>
        <end position="24"/>
    </location>
</feature>
<evidence type="ECO:0000313" key="4">
    <source>
        <dbReference type="Proteomes" id="UP000567179"/>
    </source>
</evidence>
<reference evidence="3 4" key="1">
    <citation type="journal article" date="2020" name="ISME J.">
        <title>Uncovering the hidden diversity of litter-decomposition mechanisms in mushroom-forming fungi.</title>
        <authorList>
            <person name="Floudas D."/>
            <person name="Bentzer J."/>
            <person name="Ahren D."/>
            <person name="Johansson T."/>
            <person name="Persson P."/>
            <person name="Tunlid A."/>
        </authorList>
    </citation>
    <scope>NUCLEOTIDE SEQUENCE [LARGE SCALE GENOMIC DNA]</scope>
    <source>
        <strain evidence="3 4">CBS 101986</strain>
    </source>
</reference>
<accession>A0A8H5B6M7</accession>
<sequence>MVTTPTTPRAVEKGSLPTPITQGTENLTRRETLLNSLRSHWDNFKAHIGTSAALSSDSITEEPDEVNKGYKLHVLDASSINETIVDRNWADDLKSPVTGGDGKSGGSHPTHTAGNTDQTSVAVDGFWDSWAFLAMLRRRAWPAFMEIFSLRFADEKAEWQFCQESWYLKKKLALWASLWLIVNWVLGCIFIPHNPTSTRDTIFYYGVRRDTTLFSAFIV</sequence>
<feature type="compositionally biased region" description="Polar residues" evidence="1">
    <location>
        <begin position="107"/>
        <end position="116"/>
    </location>
</feature>
<protein>
    <submittedName>
        <fullName evidence="3">Uncharacterized protein</fullName>
    </submittedName>
</protein>
<dbReference type="AlphaFoldDB" id="A0A8H5B6M7"/>
<keyword evidence="2" id="KW-1133">Transmembrane helix</keyword>
<gene>
    <name evidence="3" type="ORF">D9619_006724</name>
</gene>
<evidence type="ECO:0000256" key="2">
    <source>
        <dbReference type="SAM" id="Phobius"/>
    </source>
</evidence>
<feature type="transmembrane region" description="Helical" evidence="2">
    <location>
        <begin position="172"/>
        <end position="192"/>
    </location>
</feature>
<name>A0A8H5B6M7_9AGAR</name>
<dbReference type="Proteomes" id="UP000567179">
    <property type="component" value="Unassembled WGS sequence"/>
</dbReference>
<keyword evidence="2" id="KW-0472">Membrane</keyword>
<proteinExistence type="predicted"/>
<comment type="caution">
    <text evidence="3">The sequence shown here is derived from an EMBL/GenBank/DDBJ whole genome shotgun (WGS) entry which is preliminary data.</text>
</comment>
<feature type="region of interest" description="Disordered" evidence="1">
    <location>
        <begin position="95"/>
        <end position="116"/>
    </location>
</feature>
<evidence type="ECO:0000256" key="1">
    <source>
        <dbReference type="SAM" id="MobiDB-lite"/>
    </source>
</evidence>
<dbReference type="EMBL" id="JAACJJ010000042">
    <property type="protein sequence ID" value="KAF5316687.1"/>
    <property type="molecule type" value="Genomic_DNA"/>
</dbReference>
<dbReference type="OrthoDB" id="60033at2759"/>
<organism evidence="3 4">
    <name type="scientific">Psilocybe cf. subviscida</name>
    <dbReference type="NCBI Taxonomy" id="2480587"/>
    <lineage>
        <taxon>Eukaryota</taxon>
        <taxon>Fungi</taxon>
        <taxon>Dikarya</taxon>
        <taxon>Basidiomycota</taxon>
        <taxon>Agaricomycotina</taxon>
        <taxon>Agaricomycetes</taxon>
        <taxon>Agaricomycetidae</taxon>
        <taxon>Agaricales</taxon>
        <taxon>Agaricineae</taxon>
        <taxon>Strophariaceae</taxon>
        <taxon>Psilocybe</taxon>
    </lineage>
</organism>